<dbReference type="EMBL" id="JAVTTP010000001">
    <property type="protein sequence ID" value="MDT7828410.1"/>
    <property type="molecule type" value="Genomic_DNA"/>
</dbReference>
<protein>
    <submittedName>
        <fullName evidence="2">Uncharacterized protein</fullName>
    </submittedName>
</protein>
<feature type="transmembrane region" description="Helical" evidence="1">
    <location>
        <begin position="82"/>
        <end position="101"/>
    </location>
</feature>
<evidence type="ECO:0000313" key="3">
    <source>
        <dbReference type="Proteomes" id="UP001250656"/>
    </source>
</evidence>
<dbReference type="Proteomes" id="UP001250656">
    <property type="component" value="Unassembled WGS sequence"/>
</dbReference>
<keyword evidence="1" id="KW-0472">Membrane</keyword>
<comment type="caution">
    <text evidence="2">The sequence shown here is derived from an EMBL/GenBank/DDBJ whole genome shotgun (WGS) entry which is preliminary data.</text>
</comment>
<name>A0ABU3L3T3_9FLAO</name>
<evidence type="ECO:0000313" key="2">
    <source>
        <dbReference type="EMBL" id="MDT7828410.1"/>
    </source>
</evidence>
<feature type="transmembrane region" description="Helical" evidence="1">
    <location>
        <begin position="49"/>
        <end position="70"/>
    </location>
</feature>
<organism evidence="2 3">
    <name type="scientific">Pricia mediterranea</name>
    <dbReference type="NCBI Taxonomy" id="3076079"/>
    <lineage>
        <taxon>Bacteria</taxon>
        <taxon>Pseudomonadati</taxon>
        <taxon>Bacteroidota</taxon>
        <taxon>Flavobacteriia</taxon>
        <taxon>Flavobacteriales</taxon>
        <taxon>Flavobacteriaceae</taxon>
        <taxon>Pricia</taxon>
    </lineage>
</organism>
<keyword evidence="1" id="KW-1133">Transmembrane helix</keyword>
<gene>
    <name evidence="2" type="ORF">RQM65_07030</name>
</gene>
<proteinExistence type="predicted"/>
<reference evidence="2 3" key="1">
    <citation type="submission" date="2023-09" db="EMBL/GenBank/DDBJ databases">
        <title>Novel taxa isolated from Blanes Bay.</title>
        <authorList>
            <person name="Rey-Velasco X."/>
            <person name="Lucena T."/>
        </authorList>
    </citation>
    <scope>NUCLEOTIDE SEQUENCE [LARGE SCALE GENOMIC DNA]</scope>
    <source>
        <strain evidence="2 3">S334</strain>
    </source>
</reference>
<feature type="transmembrane region" description="Helical" evidence="1">
    <location>
        <begin position="113"/>
        <end position="130"/>
    </location>
</feature>
<evidence type="ECO:0000256" key="1">
    <source>
        <dbReference type="SAM" id="Phobius"/>
    </source>
</evidence>
<dbReference type="RefSeq" id="WP_314013714.1">
    <property type="nucleotide sequence ID" value="NZ_JAVTTP010000001.1"/>
</dbReference>
<sequence>MTPIFIDTSFDELKPYIYGVASVLVLGALLFAFHRPFRWGLFEYIRTHSFFLTVFGVYLSVYVISRLFFFEEAFVHLYTEDGLFEYLTAIFFLIAAIFFVLAYRHHRKQWNGYLKFVFLTLALLCFFTGMEEISWGQRILGIETPERMKELNYQQETTLHNLIDARHYTAIYTPISLFLMVFFAFRNTNYASFFGIPRKYMPSKKFLVIAIFLPLICWYEKEHFEAVLSFLFCVYGYQLYRSSPSARF</sequence>
<feature type="transmembrane region" description="Helical" evidence="1">
    <location>
        <begin position="167"/>
        <end position="185"/>
    </location>
</feature>
<keyword evidence="1" id="KW-0812">Transmembrane</keyword>
<feature type="transmembrane region" description="Helical" evidence="1">
    <location>
        <begin position="16"/>
        <end position="37"/>
    </location>
</feature>
<accession>A0ABU3L3T3</accession>
<keyword evidence="3" id="KW-1185">Reference proteome</keyword>